<dbReference type="PANTHER" id="PTHR11705">
    <property type="entry name" value="PROTEASE FAMILY M14 CARBOXYPEPTIDASE A,B"/>
    <property type="match status" value="1"/>
</dbReference>
<evidence type="ECO:0000256" key="4">
    <source>
        <dbReference type="ARBA" id="ARBA00022801"/>
    </source>
</evidence>
<keyword evidence="4" id="KW-0378">Hydrolase</keyword>
<keyword evidence="10" id="KW-1185">Reference proteome</keyword>
<protein>
    <submittedName>
        <fullName evidence="9">Zinc carboxypeptidase</fullName>
    </submittedName>
</protein>
<dbReference type="Pfam" id="PF00246">
    <property type="entry name" value="Peptidase_M14"/>
    <property type="match status" value="1"/>
</dbReference>
<evidence type="ECO:0000259" key="8">
    <source>
        <dbReference type="PROSITE" id="PS52035"/>
    </source>
</evidence>
<dbReference type="RefSeq" id="WP_246101511.1">
    <property type="nucleotide sequence ID" value="NZ_FXTN01000006.1"/>
</dbReference>
<dbReference type="InterPro" id="IPR000834">
    <property type="entry name" value="Peptidase_M14"/>
</dbReference>
<reference evidence="9 10" key="1">
    <citation type="submission" date="2017-05" db="EMBL/GenBank/DDBJ databases">
        <authorList>
            <person name="Varghese N."/>
            <person name="Submissions S."/>
        </authorList>
    </citation>
    <scope>NUCLEOTIDE SEQUENCE [LARGE SCALE GENOMIC DNA]</scope>
    <source>
        <strain evidence="9 10">DSM 19036</strain>
    </source>
</reference>
<evidence type="ECO:0000313" key="10">
    <source>
        <dbReference type="Proteomes" id="UP000320300"/>
    </source>
</evidence>
<proteinExistence type="inferred from homology"/>
<dbReference type="GO" id="GO:0004181">
    <property type="term" value="F:metallocarboxypeptidase activity"/>
    <property type="evidence" value="ECO:0007669"/>
    <property type="project" value="InterPro"/>
</dbReference>
<keyword evidence="6" id="KW-0482">Metalloprotease</keyword>
<keyword evidence="3" id="KW-0645">Protease</keyword>
<dbReference type="InterPro" id="IPR029062">
    <property type="entry name" value="Class_I_gatase-like"/>
</dbReference>
<dbReference type="AlphaFoldDB" id="A0A521DUC2"/>
<keyword evidence="5" id="KW-0862">Zinc</keyword>
<name>A0A521DUC2_9SPHI</name>
<dbReference type="SUPFAM" id="SSF53187">
    <property type="entry name" value="Zn-dependent exopeptidases"/>
    <property type="match status" value="1"/>
</dbReference>
<dbReference type="Gene3D" id="3.40.630.10">
    <property type="entry name" value="Zn peptidases"/>
    <property type="match status" value="1"/>
</dbReference>
<evidence type="ECO:0000256" key="3">
    <source>
        <dbReference type="ARBA" id="ARBA00022670"/>
    </source>
</evidence>
<dbReference type="PROSITE" id="PS52035">
    <property type="entry name" value="PEPTIDASE_M14"/>
    <property type="match status" value="1"/>
</dbReference>
<evidence type="ECO:0000313" key="9">
    <source>
        <dbReference type="EMBL" id="SMO75319.1"/>
    </source>
</evidence>
<organism evidence="9 10">
    <name type="scientific">Pedobacter westerhofensis</name>
    <dbReference type="NCBI Taxonomy" id="425512"/>
    <lineage>
        <taxon>Bacteria</taxon>
        <taxon>Pseudomonadati</taxon>
        <taxon>Bacteroidota</taxon>
        <taxon>Sphingobacteriia</taxon>
        <taxon>Sphingobacteriales</taxon>
        <taxon>Sphingobacteriaceae</taxon>
        <taxon>Pedobacter</taxon>
    </lineage>
</organism>
<dbReference type="Proteomes" id="UP000320300">
    <property type="component" value="Unassembled WGS sequence"/>
</dbReference>
<dbReference type="SUPFAM" id="SSF52317">
    <property type="entry name" value="Class I glutamine amidotransferase-like"/>
    <property type="match status" value="1"/>
</dbReference>
<gene>
    <name evidence="9" type="ORF">SAMN06265348_106202</name>
</gene>
<evidence type="ECO:0000256" key="1">
    <source>
        <dbReference type="ARBA" id="ARBA00001947"/>
    </source>
</evidence>
<evidence type="ECO:0000256" key="7">
    <source>
        <dbReference type="PROSITE-ProRule" id="PRU01379"/>
    </source>
</evidence>
<dbReference type="SMART" id="SM00631">
    <property type="entry name" value="Zn_pept"/>
    <property type="match status" value="1"/>
</dbReference>
<comment type="similarity">
    <text evidence="2 7">Belongs to the peptidase M14 family.</text>
</comment>
<dbReference type="EMBL" id="FXTN01000006">
    <property type="protein sequence ID" value="SMO75319.1"/>
    <property type="molecule type" value="Genomic_DNA"/>
</dbReference>
<keyword evidence="9" id="KW-0121">Carboxypeptidase</keyword>
<comment type="caution">
    <text evidence="7">Lacks conserved residue(s) required for the propagation of feature annotation.</text>
</comment>
<evidence type="ECO:0000256" key="5">
    <source>
        <dbReference type="ARBA" id="ARBA00022833"/>
    </source>
</evidence>
<dbReference type="CDD" id="cd06238">
    <property type="entry name" value="M14-like"/>
    <property type="match status" value="1"/>
</dbReference>
<feature type="domain" description="Peptidase M14" evidence="8">
    <location>
        <begin position="42"/>
        <end position="354"/>
    </location>
</feature>
<dbReference type="GO" id="GO:0005615">
    <property type="term" value="C:extracellular space"/>
    <property type="evidence" value="ECO:0007669"/>
    <property type="project" value="TreeGrafter"/>
</dbReference>
<sequence>MYKAVVLKRILLSVSFLVIGMTGLRAQLKSPDEFLGYPLGSKFTPHYQILAYFKYLAAANENIQLISYGKTYENRELTIAVISSKENMDRLEEIRKANLSMSRAEGQKSPAKQPAILWMSYNVHGNEASSSETAMKTLYTLAEGTFGHTKEWLENTVVLIDPCLNPDGRERYVNFYNSVSGTKPNANPSSREHNEPWPRGRVNHYYFDLNRDWAWQSQIETQQRLALYHNWMPEVHIDFHEQSYNDPYYFAPAAEPVHQDITPFQREFQIIAGKNNAKYFDENGWQYFTKERFDLLYPSYGDTYPLYNGAIGMTYEQGGISAGLAVQIASGDTLTLKDRINHHFTTGMATLETVSGHAALLISEFRKYFDQSGDPPPGNYKSYIVKADNLSRLRKLAGLLSRNHIYYAFGGERVMNGYSFETKKVTSFRLQRNDLVVNLNQPAAVLANVLFEPETKVTDSNTYDITAWSLPYAYGLSAFATKESVKGAFPEIEEQNRSSDIAEKPYAWILPWNGLEDAKMLIALQRSSIKVRMAEQAFTIGTKVYPAGSLLVYRIENEKINKDISEKIAVVSKEFHQDFAGISSGFVQKGKDFGSSVYPLLKVPKVAMVADGDVSASSAGEIWHFFEQELKYPLNIINEKSLGNLELATTNVLILPDGQYLRKNIEKLEDWIYRGGRVILMEDAISSVTGIKPFDIKKKEFPEPAETEVLNKAYQQKDEDNTADAIPGAIYKVNLDHTHPLSLGLGEFYYTLKTDDKIYDLLQKGWNVGVLKPNALMAGVVGRNIQKKLTSGLVFGVQSAENGNIVYFSTDILFRSFWENGKRLFTNAIFLIN</sequence>
<evidence type="ECO:0000256" key="6">
    <source>
        <dbReference type="ARBA" id="ARBA00023049"/>
    </source>
</evidence>
<accession>A0A521DUC2</accession>
<comment type="cofactor">
    <cofactor evidence="1">
        <name>Zn(2+)</name>
        <dbReference type="ChEBI" id="CHEBI:29105"/>
    </cofactor>
</comment>
<dbReference type="GO" id="GO:0006508">
    <property type="term" value="P:proteolysis"/>
    <property type="evidence" value="ECO:0007669"/>
    <property type="project" value="UniProtKB-KW"/>
</dbReference>
<evidence type="ECO:0000256" key="2">
    <source>
        <dbReference type="ARBA" id="ARBA00005988"/>
    </source>
</evidence>
<dbReference type="PANTHER" id="PTHR11705:SF143">
    <property type="entry name" value="SLL0236 PROTEIN"/>
    <property type="match status" value="1"/>
</dbReference>
<dbReference type="GO" id="GO:0008270">
    <property type="term" value="F:zinc ion binding"/>
    <property type="evidence" value="ECO:0007669"/>
    <property type="project" value="InterPro"/>
</dbReference>